<dbReference type="EMBL" id="DVFU01000096">
    <property type="protein sequence ID" value="HIQ65071.1"/>
    <property type="molecule type" value="Genomic_DNA"/>
</dbReference>
<evidence type="ECO:0000256" key="7">
    <source>
        <dbReference type="ARBA" id="ARBA00022741"/>
    </source>
</evidence>
<comment type="caution">
    <text evidence="11">The sequence shown here is derived from an EMBL/GenBank/DDBJ whole genome shotgun (WGS) entry which is preliminary data.</text>
</comment>
<keyword evidence="8" id="KW-0067">ATP-binding</keyword>
<dbReference type="GO" id="GO:0046872">
    <property type="term" value="F:metal ion binding"/>
    <property type="evidence" value="ECO:0007669"/>
    <property type="project" value="UniProtKB-KW"/>
</dbReference>
<dbReference type="InterPro" id="IPR003442">
    <property type="entry name" value="T6A_TsaE"/>
</dbReference>
<keyword evidence="4" id="KW-0963">Cytoplasm</keyword>
<dbReference type="Gene3D" id="3.40.50.300">
    <property type="entry name" value="P-loop containing nucleotide triphosphate hydrolases"/>
    <property type="match status" value="1"/>
</dbReference>
<evidence type="ECO:0000256" key="6">
    <source>
        <dbReference type="ARBA" id="ARBA00022723"/>
    </source>
</evidence>
<sequence length="151" mass="17272">MYKITSYSEADTIELAQNIESEKFPDMVICLNGDLGTGKTVFTKGFASSMQVEEDITSPTFNIIKEYYSGELPLFHIDAYRVEDRADELGLEEYFHKGGIVIIEWADMIRDYLPEERLEIKIRAMDSDEDGRIITINPIGPKYEELCEAVL</sequence>
<evidence type="ECO:0000313" key="12">
    <source>
        <dbReference type="Proteomes" id="UP000886725"/>
    </source>
</evidence>
<dbReference type="AlphaFoldDB" id="A0A9D0Z112"/>
<evidence type="ECO:0000256" key="1">
    <source>
        <dbReference type="ARBA" id="ARBA00004496"/>
    </source>
</evidence>
<evidence type="ECO:0000256" key="2">
    <source>
        <dbReference type="ARBA" id="ARBA00007599"/>
    </source>
</evidence>
<keyword evidence="7" id="KW-0547">Nucleotide-binding</keyword>
<protein>
    <recommendedName>
        <fullName evidence="3">tRNA threonylcarbamoyladenosine biosynthesis protein TsaE</fullName>
    </recommendedName>
    <alternativeName>
        <fullName evidence="10">t(6)A37 threonylcarbamoyladenosine biosynthesis protein TsaE</fullName>
    </alternativeName>
</protein>
<evidence type="ECO:0000256" key="5">
    <source>
        <dbReference type="ARBA" id="ARBA00022694"/>
    </source>
</evidence>
<dbReference type="Pfam" id="PF02367">
    <property type="entry name" value="TsaE"/>
    <property type="match status" value="1"/>
</dbReference>
<comment type="similarity">
    <text evidence="2">Belongs to the TsaE family.</text>
</comment>
<proteinExistence type="inferred from homology"/>
<evidence type="ECO:0000256" key="3">
    <source>
        <dbReference type="ARBA" id="ARBA00019010"/>
    </source>
</evidence>
<keyword evidence="9" id="KW-0460">Magnesium</keyword>
<keyword evidence="6" id="KW-0479">Metal-binding</keyword>
<accession>A0A9D0Z112</accession>
<evidence type="ECO:0000256" key="9">
    <source>
        <dbReference type="ARBA" id="ARBA00022842"/>
    </source>
</evidence>
<comment type="subcellular location">
    <subcellularLocation>
        <location evidence="1">Cytoplasm</location>
    </subcellularLocation>
</comment>
<gene>
    <name evidence="11" type="primary">tsaE</name>
    <name evidence="11" type="ORF">IAC85_04955</name>
</gene>
<evidence type="ECO:0000256" key="10">
    <source>
        <dbReference type="ARBA" id="ARBA00032441"/>
    </source>
</evidence>
<dbReference type="GO" id="GO:0002949">
    <property type="term" value="P:tRNA threonylcarbamoyladenosine modification"/>
    <property type="evidence" value="ECO:0007669"/>
    <property type="project" value="InterPro"/>
</dbReference>
<reference evidence="11" key="2">
    <citation type="journal article" date="2021" name="PeerJ">
        <title>Extensive microbial diversity within the chicken gut microbiome revealed by metagenomics and culture.</title>
        <authorList>
            <person name="Gilroy R."/>
            <person name="Ravi A."/>
            <person name="Getino M."/>
            <person name="Pursley I."/>
            <person name="Horton D.L."/>
            <person name="Alikhan N.F."/>
            <person name="Baker D."/>
            <person name="Gharbi K."/>
            <person name="Hall N."/>
            <person name="Watson M."/>
            <person name="Adriaenssens E.M."/>
            <person name="Foster-Nyarko E."/>
            <person name="Jarju S."/>
            <person name="Secka A."/>
            <person name="Antonio M."/>
            <person name="Oren A."/>
            <person name="Chaudhuri R.R."/>
            <person name="La Ragione R."/>
            <person name="Hildebrand F."/>
            <person name="Pallen M.J."/>
        </authorList>
    </citation>
    <scope>NUCLEOTIDE SEQUENCE</scope>
    <source>
        <strain evidence="11">CHK165-10780</strain>
    </source>
</reference>
<dbReference type="GO" id="GO:0005737">
    <property type="term" value="C:cytoplasm"/>
    <property type="evidence" value="ECO:0007669"/>
    <property type="project" value="UniProtKB-SubCell"/>
</dbReference>
<name>A0A9D0Z112_9FIRM</name>
<keyword evidence="5" id="KW-0819">tRNA processing</keyword>
<dbReference type="InterPro" id="IPR027417">
    <property type="entry name" value="P-loop_NTPase"/>
</dbReference>
<dbReference type="GO" id="GO:0005524">
    <property type="term" value="F:ATP binding"/>
    <property type="evidence" value="ECO:0007669"/>
    <property type="project" value="UniProtKB-KW"/>
</dbReference>
<dbReference type="PANTHER" id="PTHR33540:SF2">
    <property type="entry name" value="TRNA THREONYLCARBAMOYLADENOSINE BIOSYNTHESIS PROTEIN TSAE"/>
    <property type="match status" value="1"/>
</dbReference>
<dbReference type="PANTHER" id="PTHR33540">
    <property type="entry name" value="TRNA THREONYLCARBAMOYLADENOSINE BIOSYNTHESIS PROTEIN TSAE"/>
    <property type="match status" value="1"/>
</dbReference>
<reference evidence="11" key="1">
    <citation type="submission" date="2020-10" db="EMBL/GenBank/DDBJ databases">
        <authorList>
            <person name="Gilroy R."/>
        </authorList>
    </citation>
    <scope>NUCLEOTIDE SEQUENCE</scope>
    <source>
        <strain evidence="11">CHK165-10780</strain>
    </source>
</reference>
<organism evidence="11 12">
    <name type="scientific">Candidatus Faecenecus gallistercoris</name>
    <dbReference type="NCBI Taxonomy" id="2840793"/>
    <lineage>
        <taxon>Bacteria</taxon>
        <taxon>Bacillati</taxon>
        <taxon>Bacillota</taxon>
        <taxon>Bacillota incertae sedis</taxon>
        <taxon>Candidatus Faecenecus</taxon>
    </lineage>
</organism>
<dbReference type="SUPFAM" id="SSF52540">
    <property type="entry name" value="P-loop containing nucleoside triphosphate hydrolases"/>
    <property type="match status" value="1"/>
</dbReference>
<dbReference type="Proteomes" id="UP000886725">
    <property type="component" value="Unassembled WGS sequence"/>
</dbReference>
<evidence type="ECO:0000313" key="11">
    <source>
        <dbReference type="EMBL" id="HIQ65071.1"/>
    </source>
</evidence>
<evidence type="ECO:0000256" key="4">
    <source>
        <dbReference type="ARBA" id="ARBA00022490"/>
    </source>
</evidence>
<dbReference type="NCBIfam" id="TIGR00150">
    <property type="entry name" value="T6A_YjeE"/>
    <property type="match status" value="1"/>
</dbReference>
<evidence type="ECO:0000256" key="8">
    <source>
        <dbReference type="ARBA" id="ARBA00022840"/>
    </source>
</evidence>